<dbReference type="VEuPathDB" id="FungiDB:FUN_021252"/>
<name>A0A2I1GVK8_9GLOM</name>
<protein>
    <recommendedName>
        <fullName evidence="3">Crinkler family protein</fullName>
    </recommendedName>
</protein>
<dbReference type="AlphaFoldDB" id="A0A2I1GVK8"/>
<sequence length="523" mass="60658">MKRKEKLAMVCWPPLCVSTRPHSHSLYIKPHLGSALLYSIKSLQQGEEDSKHETARVHEDLFERIAQDTVVKIDLPKYIEKYLHYLLDGDKERALLKIRNPPSSKDAPPLFLWMSEVCRHFIFYYYYGGLQTRGDEKTWSNQTIYRILDLFSMFFGELVSEASYGEIINEAHKDRIYNINLVGIVSSRRRDKNDAGVYQEQNATTIYEQSFGPKKFDERHYLEDTKLAKNGVDDLNFHFIQYSNSSINTAKKFKSISIHGHSRVVVALLAYKNSNVGLYLEKLLKERKSVKAKLCEENAIAENGRNCVSISDNTPRKTSFDDTFAVNIADKNAINVNIKDLKISDLKFLIWNKKKDTLGINDPDFMTLWKSIFLSLPLVDENIYIIVQVPAAEIPRILREKFADDLDLGPRLKDDYIYNHLGNGTKMNLRYEPNVNVAIAKRMFYQCQDSNLTWNEVRDLMPSFTITEILKKCAKYKRMSFKDMTVILIIDGMQNALINDNNGRDKIQHFILFYGITYCCHEQ</sequence>
<evidence type="ECO:0000313" key="2">
    <source>
        <dbReference type="Proteomes" id="UP000234323"/>
    </source>
</evidence>
<keyword evidence="2" id="KW-1185">Reference proteome</keyword>
<dbReference type="VEuPathDB" id="FungiDB:RhiirA1_453126"/>
<accession>A0A2I1GVK8</accession>
<gene>
    <name evidence="1" type="ORF">RhiirA4_546098</name>
</gene>
<comment type="caution">
    <text evidence="1">The sequence shown here is derived from an EMBL/GenBank/DDBJ whole genome shotgun (WGS) entry which is preliminary data.</text>
</comment>
<evidence type="ECO:0008006" key="3">
    <source>
        <dbReference type="Google" id="ProtNLM"/>
    </source>
</evidence>
<dbReference type="Proteomes" id="UP000234323">
    <property type="component" value="Unassembled WGS sequence"/>
</dbReference>
<dbReference type="VEuPathDB" id="FungiDB:RhiirFUN_025044"/>
<dbReference type="EMBL" id="LLXI01000905">
    <property type="protein sequence ID" value="PKY50673.1"/>
    <property type="molecule type" value="Genomic_DNA"/>
</dbReference>
<reference evidence="1 2" key="1">
    <citation type="submission" date="2015-10" db="EMBL/GenBank/DDBJ databases">
        <title>Genome analyses suggest a sexual origin of heterokaryosis in a supposedly ancient asexual fungus.</title>
        <authorList>
            <person name="Ropars J."/>
            <person name="Sedzielewska K."/>
            <person name="Noel J."/>
            <person name="Charron P."/>
            <person name="Farinelli L."/>
            <person name="Marton T."/>
            <person name="Kruger M."/>
            <person name="Pelin A."/>
            <person name="Brachmann A."/>
            <person name="Corradi N."/>
        </authorList>
    </citation>
    <scope>NUCLEOTIDE SEQUENCE [LARGE SCALE GENOMIC DNA]</scope>
    <source>
        <strain evidence="1 2">A4</strain>
    </source>
</reference>
<evidence type="ECO:0000313" key="1">
    <source>
        <dbReference type="EMBL" id="PKY50673.1"/>
    </source>
</evidence>
<organism evidence="1 2">
    <name type="scientific">Rhizophagus irregularis</name>
    <dbReference type="NCBI Taxonomy" id="588596"/>
    <lineage>
        <taxon>Eukaryota</taxon>
        <taxon>Fungi</taxon>
        <taxon>Fungi incertae sedis</taxon>
        <taxon>Mucoromycota</taxon>
        <taxon>Glomeromycotina</taxon>
        <taxon>Glomeromycetes</taxon>
        <taxon>Glomerales</taxon>
        <taxon>Glomeraceae</taxon>
        <taxon>Rhizophagus</taxon>
    </lineage>
</organism>
<proteinExistence type="predicted"/>
<dbReference type="VEuPathDB" id="FungiDB:RhiirFUN_015115"/>